<dbReference type="Proteomes" id="UP000030697">
    <property type="component" value="Unassembled WGS sequence"/>
</dbReference>
<keyword evidence="4" id="KW-0812">Transmembrane</keyword>
<dbReference type="GO" id="GO:0005685">
    <property type="term" value="C:U1 snRNP"/>
    <property type="evidence" value="ECO:0007669"/>
    <property type="project" value="TreeGrafter"/>
</dbReference>
<dbReference type="GO" id="GO:0000398">
    <property type="term" value="P:mRNA splicing, via spliceosome"/>
    <property type="evidence" value="ECO:0007669"/>
    <property type="project" value="InterPro"/>
</dbReference>
<dbReference type="GO" id="GO:0003723">
    <property type="term" value="F:RNA binding"/>
    <property type="evidence" value="ECO:0007669"/>
    <property type="project" value="TreeGrafter"/>
</dbReference>
<keyword evidence="4" id="KW-1133">Transmembrane helix</keyword>
<organism evidence="6 7">
    <name type="scientific">Plasmodium falciparum UGT5.1</name>
    <dbReference type="NCBI Taxonomy" id="1237627"/>
    <lineage>
        <taxon>Eukaryota</taxon>
        <taxon>Sar</taxon>
        <taxon>Alveolata</taxon>
        <taxon>Apicomplexa</taxon>
        <taxon>Aconoidasida</taxon>
        <taxon>Haemosporida</taxon>
        <taxon>Plasmodiidae</taxon>
        <taxon>Plasmodium</taxon>
        <taxon>Plasmodium (Laverania)</taxon>
    </lineage>
</organism>
<feature type="domain" description="Sm" evidence="5">
    <location>
        <begin position="88"/>
        <end position="149"/>
    </location>
</feature>
<dbReference type="Pfam" id="PF01423">
    <property type="entry name" value="LSM"/>
    <property type="match status" value="1"/>
</dbReference>
<evidence type="ECO:0000259" key="5">
    <source>
        <dbReference type="SMART" id="SM00651"/>
    </source>
</evidence>
<dbReference type="OrthoDB" id="409625at2759"/>
<keyword evidence="2" id="KW-0508">mRNA splicing</keyword>
<evidence type="ECO:0000313" key="6">
    <source>
        <dbReference type="EMBL" id="EWC75870.1"/>
    </source>
</evidence>
<accession>W7JAS8</accession>
<keyword evidence="4" id="KW-0472">Membrane</keyword>
<evidence type="ECO:0000313" key="7">
    <source>
        <dbReference type="Proteomes" id="UP000030697"/>
    </source>
</evidence>
<dbReference type="InterPro" id="IPR010920">
    <property type="entry name" value="LSM_dom_sf"/>
</dbReference>
<reference evidence="6 7" key="1">
    <citation type="submission" date="2013-02" db="EMBL/GenBank/DDBJ databases">
        <title>The Genome Sequence of Plasmodium falciparum UGT5.1.</title>
        <authorList>
            <consortium name="The Broad Institute Genome Sequencing Platform"/>
            <consortium name="The Broad Institute Genome Sequencing Center for Infectious Disease"/>
            <person name="Neafsey D."/>
            <person name="Cheeseman I."/>
            <person name="Volkman S."/>
            <person name="Adams J."/>
            <person name="Walker B."/>
            <person name="Young S.K."/>
            <person name="Zeng Q."/>
            <person name="Gargeya S."/>
            <person name="Fitzgerald M."/>
            <person name="Haas B."/>
            <person name="Abouelleil A."/>
            <person name="Alvarado L."/>
            <person name="Arachchi H.M."/>
            <person name="Berlin A.M."/>
            <person name="Chapman S.B."/>
            <person name="Dewar J."/>
            <person name="Goldberg J."/>
            <person name="Griggs A."/>
            <person name="Gujja S."/>
            <person name="Hansen M."/>
            <person name="Howarth C."/>
            <person name="Imamovic A."/>
            <person name="Larimer J."/>
            <person name="McCowan C."/>
            <person name="Murphy C."/>
            <person name="Neiman D."/>
            <person name="Pearson M."/>
            <person name="Priest M."/>
            <person name="Roberts A."/>
            <person name="Saif S."/>
            <person name="Shea T."/>
            <person name="Sisk P."/>
            <person name="Sykes S."/>
            <person name="Wortman J."/>
            <person name="Nusbaum C."/>
            <person name="Birren B."/>
        </authorList>
    </citation>
    <scope>NUCLEOTIDE SEQUENCE [LARGE SCALE GENOMIC DNA]</scope>
    <source>
        <strain evidence="6 7">UGT5.1</strain>
    </source>
</reference>
<dbReference type="InterPro" id="IPR001163">
    <property type="entry name" value="Sm_dom_euk/arc"/>
</dbReference>
<dbReference type="GO" id="GO:0071013">
    <property type="term" value="C:catalytic step 2 spliceosome"/>
    <property type="evidence" value="ECO:0007669"/>
    <property type="project" value="TreeGrafter"/>
</dbReference>
<dbReference type="GO" id="GO:0034715">
    <property type="term" value="C:pICln-Sm protein complex"/>
    <property type="evidence" value="ECO:0007669"/>
    <property type="project" value="TreeGrafter"/>
</dbReference>
<keyword evidence="3" id="KW-0687">Ribonucleoprotein</keyword>
<keyword evidence="1" id="KW-0747">Spliceosome</keyword>
<dbReference type="AlphaFoldDB" id="W7JAS8"/>
<evidence type="ECO:0000256" key="2">
    <source>
        <dbReference type="ARBA" id="ARBA00023187"/>
    </source>
</evidence>
<sequence length="158" mass="19090">MWNKLNVAENTDVDNHGEPRNGFFQRLKKYKTFFYLFFGIYIYIYIFFYIYIFLFLAERLHIVDVNTENNNYILRSSIPLFNGVYSEEKLLSYIKKLFEENNLSYSILKSFDGYMNIRLTNAEEWIHGEFKGTLGEIFLRCNNILYIREDNEKTKTDL</sequence>
<feature type="transmembrane region" description="Helical" evidence="4">
    <location>
        <begin position="33"/>
        <end position="57"/>
    </location>
</feature>
<dbReference type="InterPro" id="IPR016487">
    <property type="entry name" value="Lsm6/sSmF"/>
</dbReference>
<protein>
    <recommendedName>
        <fullName evidence="5">Sm domain-containing protein</fullName>
    </recommendedName>
</protein>
<keyword evidence="1" id="KW-0507">mRNA processing</keyword>
<proteinExistence type="predicted"/>
<evidence type="ECO:0000256" key="4">
    <source>
        <dbReference type="SAM" id="Phobius"/>
    </source>
</evidence>
<dbReference type="SMART" id="SM00651">
    <property type="entry name" value="Sm"/>
    <property type="match status" value="1"/>
</dbReference>
<evidence type="ECO:0000256" key="1">
    <source>
        <dbReference type="ARBA" id="ARBA00022728"/>
    </source>
</evidence>
<evidence type="ECO:0000256" key="3">
    <source>
        <dbReference type="ARBA" id="ARBA00023274"/>
    </source>
</evidence>
<name>W7JAS8_PLAFA</name>
<dbReference type="Gene3D" id="2.30.30.100">
    <property type="match status" value="1"/>
</dbReference>
<dbReference type="PANTHER" id="PTHR11021">
    <property type="entry name" value="SMALL NUCLEAR RIBONUCLEOPROTEIN F SNRNP-F"/>
    <property type="match status" value="1"/>
</dbReference>
<dbReference type="SUPFAM" id="SSF50182">
    <property type="entry name" value="Sm-like ribonucleoproteins"/>
    <property type="match status" value="1"/>
</dbReference>
<dbReference type="PANTHER" id="PTHR11021:SF0">
    <property type="entry name" value="SMALL NUCLEAR RIBONUCLEOPROTEIN F"/>
    <property type="match status" value="1"/>
</dbReference>
<gene>
    <name evidence="6" type="ORF">C923_03461</name>
</gene>
<dbReference type="EMBL" id="KE124619">
    <property type="protein sequence ID" value="EWC75870.1"/>
    <property type="molecule type" value="Genomic_DNA"/>
</dbReference>